<dbReference type="GO" id="GO:0016887">
    <property type="term" value="F:ATP hydrolysis activity"/>
    <property type="evidence" value="ECO:0007669"/>
    <property type="project" value="InterPro"/>
</dbReference>
<dbReference type="FunFam" id="3.40.50.300:FF:000224">
    <property type="entry name" value="Energy-coupling factor transporter ATP-binding protein EcfA"/>
    <property type="match status" value="1"/>
</dbReference>
<comment type="subcellular location">
    <subcellularLocation>
        <location evidence="1 8">Cell membrane</location>
        <topology evidence="1 8">Peripheral membrane protein</topology>
    </subcellularLocation>
</comment>
<dbReference type="Pfam" id="PF00005">
    <property type="entry name" value="ABC_tran"/>
    <property type="match status" value="1"/>
</dbReference>
<accession>A0A173RHP3</accession>
<dbReference type="Proteomes" id="UP000487649">
    <property type="component" value="Unassembled WGS sequence"/>
</dbReference>
<dbReference type="GO" id="GO:0042626">
    <property type="term" value="F:ATPase-coupled transmembrane transporter activity"/>
    <property type="evidence" value="ECO:0007669"/>
    <property type="project" value="TreeGrafter"/>
</dbReference>
<dbReference type="RefSeq" id="WP_006783709.1">
    <property type="nucleotide sequence ID" value="NZ_CAJJOK010000025.1"/>
</dbReference>
<evidence type="ECO:0000256" key="7">
    <source>
        <dbReference type="ARBA" id="ARBA00023136"/>
    </source>
</evidence>
<dbReference type="InterPro" id="IPR003593">
    <property type="entry name" value="AAA+_ATPase"/>
</dbReference>
<evidence type="ECO:0000313" key="10">
    <source>
        <dbReference type="Proteomes" id="UP000487649"/>
    </source>
</evidence>
<keyword evidence="7 8" id="KW-0472">Membrane</keyword>
<protein>
    <recommendedName>
        <fullName evidence="8">Energy-coupling factor transporter ATP-binding protein EcfA2</fullName>
        <ecNumber evidence="8">7.-.-.-</ecNumber>
    </recommendedName>
</protein>
<dbReference type="PROSITE" id="PS00211">
    <property type="entry name" value="ABC_TRANSPORTER_1"/>
    <property type="match status" value="1"/>
</dbReference>
<keyword evidence="5 8" id="KW-0067">ATP-binding</keyword>
<evidence type="ECO:0000256" key="1">
    <source>
        <dbReference type="ARBA" id="ARBA00004202"/>
    </source>
</evidence>
<dbReference type="NCBIfam" id="TIGR04521">
    <property type="entry name" value="ECF_ATPase_2"/>
    <property type="match status" value="1"/>
</dbReference>
<keyword evidence="3 8" id="KW-1003">Cell membrane</keyword>
<dbReference type="SMART" id="SM00382">
    <property type="entry name" value="AAA"/>
    <property type="match status" value="1"/>
</dbReference>
<dbReference type="PROSITE" id="PS50893">
    <property type="entry name" value="ABC_TRANSPORTER_2"/>
    <property type="match status" value="1"/>
</dbReference>
<name>A0A173RHP3_9FIRM</name>
<evidence type="ECO:0000256" key="5">
    <source>
        <dbReference type="ARBA" id="ARBA00022840"/>
    </source>
</evidence>
<sequence>MGIKFEKVSHVYNLNTPMEQRAIYDINIDIQDNKFVSIIGHTGSGKSTLIQHMNGLLKPSSGVITVGKQTIKSDEKNKNLKAIRQHVGLVFQFPEYQLFEETVEKDIMFGPMNYGVSEEEARQRAKEVAKIVGLDDSILEQSPFHLSGGQMRRVAIAGILAMNPDILVLDEPTAGLDPQGQHEMMQIFNDLHQKYGKTIVLVTHDMNLVCEYAEHVIVMHRGEMKLQGSPKEVFKEVELLGECGITLPLAAQNYYNFASKLGLSVEDLPLTTEEFVLKIEDLVERG</sequence>
<dbReference type="EMBL" id="WMQE01000025">
    <property type="protein sequence ID" value="MTK21918.1"/>
    <property type="molecule type" value="Genomic_DNA"/>
</dbReference>
<evidence type="ECO:0000256" key="6">
    <source>
        <dbReference type="ARBA" id="ARBA00022967"/>
    </source>
</evidence>
<dbReference type="Gene3D" id="3.40.50.300">
    <property type="entry name" value="P-loop containing nucleotide triphosphate hydrolases"/>
    <property type="match status" value="1"/>
</dbReference>
<keyword evidence="6" id="KW-1278">Translocase</keyword>
<dbReference type="PANTHER" id="PTHR43553">
    <property type="entry name" value="HEAVY METAL TRANSPORTER"/>
    <property type="match status" value="1"/>
</dbReference>
<dbReference type="GO" id="GO:0043190">
    <property type="term" value="C:ATP-binding cassette (ABC) transporter complex"/>
    <property type="evidence" value="ECO:0007669"/>
    <property type="project" value="TreeGrafter"/>
</dbReference>
<dbReference type="EC" id="7.-.-.-" evidence="8"/>
<evidence type="ECO:0000256" key="4">
    <source>
        <dbReference type="ARBA" id="ARBA00022741"/>
    </source>
</evidence>
<comment type="similarity">
    <text evidence="8">Belongs to the ABC transporter superfamily. Energy-coupling factor EcfA family.</text>
</comment>
<dbReference type="CDD" id="cd03225">
    <property type="entry name" value="ABC_cobalt_CbiO_domain1"/>
    <property type="match status" value="1"/>
</dbReference>
<organism evidence="9 10">
    <name type="scientific">Turicibacter sanguinis</name>
    <dbReference type="NCBI Taxonomy" id="154288"/>
    <lineage>
        <taxon>Bacteria</taxon>
        <taxon>Bacillati</taxon>
        <taxon>Bacillota</taxon>
        <taxon>Erysipelotrichia</taxon>
        <taxon>Erysipelotrichales</taxon>
        <taxon>Turicibacteraceae</taxon>
        <taxon>Turicibacter</taxon>
    </lineage>
</organism>
<reference evidence="9 10" key="1">
    <citation type="journal article" date="2019" name="Nat. Med.">
        <title>A library of human gut bacterial isolates paired with longitudinal multiomics data enables mechanistic microbiome research.</title>
        <authorList>
            <person name="Poyet M."/>
            <person name="Groussin M."/>
            <person name="Gibbons S.M."/>
            <person name="Avila-Pacheco J."/>
            <person name="Jiang X."/>
            <person name="Kearney S.M."/>
            <person name="Perrotta A.R."/>
            <person name="Berdy B."/>
            <person name="Zhao S."/>
            <person name="Lieberman T.D."/>
            <person name="Swanson P.K."/>
            <person name="Smith M."/>
            <person name="Roesemann S."/>
            <person name="Alexander J.E."/>
            <person name="Rich S.A."/>
            <person name="Livny J."/>
            <person name="Vlamakis H."/>
            <person name="Clish C."/>
            <person name="Bullock K."/>
            <person name="Deik A."/>
            <person name="Scott J."/>
            <person name="Pierce K.A."/>
            <person name="Xavier R.J."/>
            <person name="Alm E.J."/>
        </authorList>
    </citation>
    <scope>NUCLEOTIDE SEQUENCE [LARGE SCALE GENOMIC DNA]</scope>
    <source>
        <strain evidence="9 10">BIOML-A198</strain>
    </source>
</reference>
<proteinExistence type="inferred from homology"/>
<evidence type="ECO:0000313" key="9">
    <source>
        <dbReference type="EMBL" id="MTK21918.1"/>
    </source>
</evidence>
<dbReference type="InterPro" id="IPR015856">
    <property type="entry name" value="ABC_transpr_CbiO/EcfA_su"/>
</dbReference>
<keyword evidence="4 8" id="KW-0547">Nucleotide-binding</keyword>
<comment type="caution">
    <text evidence="9">The sequence shown here is derived from an EMBL/GenBank/DDBJ whole genome shotgun (WGS) entry which is preliminary data.</text>
</comment>
<evidence type="ECO:0000256" key="3">
    <source>
        <dbReference type="ARBA" id="ARBA00022475"/>
    </source>
</evidence>
<dbReference type="PANTHER" id="PTHR43553:SF27">
    <property type="entry name" value="ENERGY-COUPLING FACTOR TRANSPORTER ATP-BINDING PROTEIN ECFA2"/>
    <property type="match status" value="1"/>
</dbReference>
<evidence type="ECO:0000256" key="2">
    <source>
        <dbReference type="ARBA" id="ARBA00022448"/>
    </source>
</evidence>
<dbReference type="InterPro" id="IPR030946">
    <property type="entry name" value="EcfA2"/>
</dbReference>
<dbReference type="InterPro" id="IPR017871">
    <property type="entry name" value="ABC_transporter-like_CS"/>
</dbReference>
<comment type="subunit">
    <text evidence="8">Forms a stable energy-coupling factor (ECF) transporter complex composed of 2 membrane-embedded substrate-binding proteins (S component), 2 ATP-binding proteins (A component) and 2 transmembrane proteins (T component).</text>
</comment>
<comment type="function">
    <text evidence="8">ATP-binding (A) component of a common energy-coupling factor (ECF) ABC-transporter complex.</text>
</comment>
<dbReference type="InterPro" id="IPR003439">
    <property type="entry name" value="ABC_transporter-like_ATP-bd"/>
</dbReference>
<dbReference type="InterPro" id="IPR050095">
    <property type="entry name" value="ECF_ABC_transporter_ATP-bd"/>
</dbReference>
<dbReference type="SUPFAM" id="SSF52540">
    <property type="entry name" value="P-loop containing nucleoside triphosphate hydrolases"/>
    <property type="match status" value="1"/>
</dbReference>
<dbReference type="OrthoDB" id="9784332at2"/>
<dbReference type="InterPro" id="IPR027417">
    <property type="entry name" value="P-loop_NTPase"/>
</dbReference>
<dbReference type="AlphaFoldDB" id="A0A173RHP3"/>
<dbReference type="GO" id="GO:0005524">
    <property type="term" value="F:ATP binding"/>
    <property type="evidence" value="ECO:0007669"/>
    <property type="project" value="UniProtKB-UniRule"/>
</dbReference>
<gene>
    <name evidence="9" type="ORF">GMA92_10870</name>
</gene>
<dbReference type="NCBIfam" id="NF010155">
    <property type="entry name" value="PRK13634.1"/>
    <property type="match status" value="1"/>
</dbReference>
<keyword evidence="2 8" id="KW-0813">Transport</keyword>
<evidence type="ECO:0000256" key="8">
    <source>
        <dbReference type="RuleBase" id="RU365104"/>
    </source>
</evidence>